<accession>A0ABR4AFU3</accession>
<dbReference type="CDD" id="cd12261">
    <property type="entry name" value="RRM1_3_MRN1"/>
    <property type="match status" value="1"/>
</dbReference>
<organism evidence="2 3">
    <name type="scientific">Lepraria finkii</name>
    <dbReference type="NCBI Taxonomy" id="1340010"/>
    <lineage>
        <taxon>Eukaryota</taxon>
        <taxon>Fungi</taxon>
        <taxon>Dikarya</taxon>
        <taxon>Ascomycota</taxon>
        <taxon>Pezizomycotina</taxon>
        <taxon>Lecanoromycetes</taxon>
        <taxon>OSLEUM clade</taxon>
        <taxon>Lecanoromycetidae</taxon>
        <taxon>Lecanorales</taxon>
        <taxon>Lecanorineae</taxon>
        <taxon>Stereocaulaceae</taxon>
        <taxon>Lepraria</taxon>
    </lineage>
</organism>
<sequence>MHLSRPPVSESRSAEKSSQRKKLALKLRSATRRREFYNDSHEARSIVIRGLSQHTTLADVTKVIRGGMVLNMYLRPRDRTAHVTFVDPIAAQKFIIYSKRSDIYIKGKRVEVYWAERQHYMAGHIARRIQNGATRNLAVRFVKPSMTPDTIQEDLDHIHNLDVVDIVTANGHAYISTNGVGWAVTAKTCLASRFEVQGHED</sequence>
<keyword evidence="3" id="KW-1185">Reference proteome</keyword>
<evidence type="ECO:0008006" key="4">
    <source>
        <dbReference type="Google" id="ProtNLM"/>
    </source>
</evidence>
<evidence type="ECO:0000256" key="1">
    <source>
        <dbReference type="SAM" id="MobiDB-lite"/>
    </source>
</evidence>
<proteinExistence type="predicted"/>
<protein>
    <recommendedName>
        <fullName evidence="4">RRM domain-containing protein</fullName>
    </recommendedName>
</protein>
<comment type="caution">
    <text evidence="2">The sequence shown here is derived from an EMBL/GenBank/DDBJ whole genome shotgun (WGS) entry which is preliminary data.</text>
</comment>
<dbReference type="InterPro" id="IPR035979">
    <property type="entry name" value="RBD_domain_sf"/>
</dbReference>
<evidence type="ECO:0000313" key="3">
    <source>
        <dbReference type="Proteomes" id="UP001590951"/>
    </source>
</evidence>
<dbReference type="Proteomes" id="UP001590951">
    <property type="component" value="Unassembled WGS sequence"/>
</dbReference>
<gene>
    <name evidence="2" type="ORF">ABVK25_012300</name>
</gene>
<reference evidence="2 3" key="1">
    <citation type="submission" date="2024-09" db="EMBL/GenBank/DDBJ databases">
        <title>Rethinking Asexuality: The Enigmatic Case of Functional Sexual Genes in Lepraria (Stereocaulaceae).</title>
        <authorList>
            <person name="Doellman M."/>
            <person name="Sun Y."/>
            <person name="Barcenas-Pena A."/>
            <person name="Lumbsch H.T."/>
            <person name="Grewe F."/>
        </authorList>
    </citation>
    <scope>NUCLEOTIDE SEQUENCE [LARGE SCALE GENOMIC DNA]</scope>
    <source>
        <strain evidence="2 3">Grewe 0041</strain>
    </source>
</reference>
<evidence type="ECO:0000313" key="2">
    <source>
        <dbReference type="EMBL" id="KAL2044630.1"/>
    </source>
</evidence>
<dbReference type="EMBL" id="JBHFEH010000173">
    <property type="protein sequence ID" value="KAL2044630.1"/>
    <property type="molecule type" value="Genomic_DNA"/>
</dbReference>
<dbReference type="InterPro" id="IPR012677">
    <property type="entry name" value="Nucleotide-bd_a/b_plait_sf"/>
</dbReference>
<feature type="region of interest" description="Disordered" evidence="1">
    <location>
        <begin position="1"/>
        <end position="22"/>
    </location>
</feature>
<name>A0ABR4AFU3_9LECA</name>
<dbReference type="SUPFAM" id="SSF54928">
    <property type="entry name" value="RNA-binding domain, RBD"/>
    <property type="match status" value="1"/>
</dbReference>
<dbReference type="Gene3D" id="3.30.70.330">
    <property type="match status" value="1"/>
</dbReference>